<feature type="transmembrane region" description="Helical" evidence="5">
    <location>
        <begin position="386"/>
        <end position="409"/>
    </location>
</feature>
<keyword evidence="9" id="KW-1185">Reference proteome</keyword>
<feature type="transmembrane region" description="Helical" evidence="5">
    <location>
        <begin position="217"/>
        <end position="240"/>
    </location>
</feature>
<reference evidence="8 9" key="1">
    <citation type="submission" date="2020-07" db="EMBL/GenBank/DDBJ databases">
        <title>Thermogemmata thermophila gen. nov., sp. nov., a novel moderate thermophilic planctomycete from a Kamchatka hot spring.</title>
        <authorList>
            <person name="Elcheninov A.G."/>
            <person name="Podosokorskaya O.A."/>
            <person name="Kovaleva O.L."/>
            <person name="Novikov A."/>
            <person name="Bonch-Osmolovskaya E.A."/>
            <person name="Toshchakov S.V."/>
            <person name="Kublanov I.V."/>
        </authorList>
    </citation>
    <scope>NUCLEOTIDE SEQUENCE [LARGE SCALE GENOMIC DNA]</scope>
    <source>
        <strain evidence="8 9">2918</strain>
    </source>
</reference>
<evidence type="ECO:0000256" key="4">
    <source>
        <dbReference type="ARBA" id="ARBA00023136"/>
    </source>
</evidence>
<feature type="transmembrane region" description="Helical" evidence="5">
    <location>
        <begin position="291"/>
        <end position="310"/>
    </location>
</feature>
<keyword evidence="5" id="KW-0813">Transport</keyword>
<keyword evidence="5" id="KW-0520">NAD</keyword>
<dbReference type="Pfam" id="PF00361">
    <property type="entry name" value="Proton_antipo_M"/>
    <property type="match status" value="1"/>
</dbReference>
<evidence type="ECO:0000313" key="9">
    <source>
        <dbReference type="Proteomes" id="UP000542342"/>
    </source>
</evidence>
<gene>
    <name evidence="5" type="primary">nuoN</name>
    <name evidence="8" type="ORF">H0921_16635</name>
</gene>
<comment type="subunit">
    <text evidence="5">NDH-1 is composed of 14 different subunits. Subunits NuoA, H, J, K, L, M, N constitute the membrane sector of the complex.</text>
</comment>
<dbReference type="EC" id="7.1.1.-" evidence="5"/>
<name>A0A7V8VGU2_9BACT</name>
<sequence>MFPTPAQLDALTWSLGSSLLQFVPELVLCAGIITLLFLRLLPGGERHTSATTAAAFVVVALLLAAYQVSEEAYAGSIFQGMLLADPLGGVMRLVLLGGSLLVILLTRWSNLSEPWDAVDLQVLLFGSTLGLMLMVQAHHLLMLFIAVEMAGVPSYALAGFPKLWRRGSEAALKFAIFGAAASGLMLYGITLLCGVFGTGYLPNILDGITRRGIDLPVAAGAALLFIGLGFKLSVVPFHFWCPDVFEGAAAEVAAFLGTVSKAATATVLLRLVHSLQQLQPDASQLPMTVGLPLGVVAALSMTVGNLAAFGQTHLQRLLAYSTIAHAGYILLGIAVMTPVALQAVLYYLMAYVLMNLGAFASVAWVRQATGRLDLEGIRGLVFRHPLPAVALAIFAASLLGLPPLVGFAAKFQLFLAVYEAGQSAPATAPFLATGWYVLLALALANTVCSAYYYLRIIRWMTFDEPLPVRGEASSVQQTPSFAGTVYLLLLGAAVFLLGVYWSPLIRLCQIAAQMFV</sequence>
<keyword evidence="3 5" id="KW-1133">Transmembrane helix</keyword>
<proteinExistence type="inferred from homology"/>
<accession>A0A7V8VGU2</accession>
<keyword evidence="5" id="KW-1278">Translocase</keyword>
<dbReference type="GO" id="GO:0050136">
    <property type="term" value="F:NADH dehydrogenase (quinone) (non-electrogenic) activity"/>
    <property type="evidence" value="ECO:0007669"/>
    <property type="project" value="UniProtKB-UniRule"/>
</dbReference>
<dbReference type="EMBL" id="JACEFB010000019">
    <property type="protein sequence ID" value="MBA2227788.1"/>
    <property type="molecule type" value="Genomic_DNA"/>
</dbReference>
<comment type="subcellular location">
    <subcellularLocation>
        <location evidence="5">Cell membrane</location>
        <topology evidence="5">Multi-pass membrane protein</topology>
    </subcellularLocation>
    <subcellularLocation>
        <location evidence="1">Endomembrane system</location>
        <topology evidence="1">Multi-pass membrane protein</topology>
    </subcellularLocation>
    <subcellularLocation>
        <location evidence="6">Membrane</location>
        <topology evidence="6">Multi-pass membrane protein</topology>
    </subcellularLocation>
</comment>
<keyword evidence="5" id="KW-1003">Cell membrane</keyword>
<dbReference type="HAMAP" id="MF_00445">
    <property type="entry name" value="NDH1_NuoN_1"/>
    <property type="match status" value="1"/>
</dbReference>
<comment type="similarity">
    <text evidence="5">Belongs to the complex I subunit 2 family.</text>
</comment>
<dbReference type="GO" id="GO:0048038">
    <property type="term" value="F:quinone binding"/>
    <property type="evidence" value="ECO:0007669"/>
    <property type="project" value="UniProtKB-KW"/>
</dbReference>
<dbReference type="GO" id="GO:0042773">
    <property type="term" value="P:ATP synthesis coupled electron transport"/>
    <property type="evidence" value="ECO:0007669"/>
    <property type="project" value="InterPro"/>
</dbReference>
<feature type="transmembrane region" description="Helical" evidence="5">
    <location>
        <begin position="345"/>
        <end position="365"/>
    </location>
</feature>
<dbReference type="GO" id="GO:0008137">
    <property type="term" value="F:NADH dehydrogenase (ubiquinone) activity"/>
    <property type="evidence" value="ECO:0007669"/>
    <property type="project" value="InterPro"/>
</dbReference>
<feature type="transmembrane region" description="Helical" evidence="5">
    <location>
        <begin position="20"/>
        <end position="38"/>
    </location>
</feature>
<dbReference type="InterPro" id="IPR001750">
    <property type="entry name" value="ND/Mrp_TM"/>
</dbReference>
<keyword evidence="2 5" id="KW-0812">Transmembrane</keyword>
<evidence type="ECO:0000313" key="8">
    <source>
        <dbReference type="EMBL" id="MBA2227788.1"/>
    </source>
</evidence>
<feature type="transmembrane region" description="Helical" evidence="5">
    <location>
        <begin position="172"/>
        <end position="197"/>
    </location>
</feature>
<comment type="function">
    <text evidence="5">NDH-1 shuttles electrons from NADH, via FMN and iron-sulfur (Fe-S) centers, to quinones in the respiratory chain. The immediate electron acceptor for the enzyme in this species is believed to be ubiquinone. Couples the redox reaction to proton translocation (for every two electrons transferred, four hydrogen ions are translocated across the cytoplasmic membrane), and thus conserves the redox energy in a proton gradient.</text>
</comment>
<dbReference type="GO" id="GO:0005886">
    <property type="term" value="C:plasma membrane"/>
    <property type="evidence" value="ECO:0007669"/>
    <property type="project" value="UniProtKB-SubCell"/>
</dbReference>
<dbReference type="RefSeq" id="WP_194539653.1">
    <property type="nucleotide sequence ID" value="NZ_JACEFB010000019.1"/>
</dbReference>
<organism evidence="8 9">
    <name type="scientific">Thermogemmata fonticola</name>
    <dbReference type="NCBI Taxonomy" id="2755323"/>
    <lineage>
        <taxon>Bacteria</taxon>
        <taxon>Pseudomonadati</taxon>
        <taxon>Planctomycetota</taxon>
        <taxon>Planctomycetia</taxon>
        <taxon>Gemmatales</taxon>
        <taxon>Gemmataceae</taxon>
        <taxon>Thermogemmata</taxon>
    </lineage>
</organism>
<dbReference type="AlphaFoldDB" id="A0A7V8VGU2"/>
<evidence type="ECO:0000256" key="3">
    <source>
        <dbReference type="ARBA" id="ARBA00022989"/>
    </source>
</evidence>
<dbReference type="Proteomes" id="UP000542342">
    <property type="component" value="Unassembled WGS sequence"/>
</dbReference>
<evidence type="ECO:0000256" key="6">
    <source>
        <dbReference type="RuleBase" id="RU000320"/>
    </source>
</evidence>
<evidence type="ECO:0000256" key="2">
    <source>
        <dbReference type="ARBA" id="ARBA00022692"/>
    </source>
</evidence>
<comment type="caution">
    <text evidence="8">The sequence shown here is derived from an EMBL/GenBank/DDBJ whole genome shotgun (WGS) entry which is preliminary data.</text>
</comment>
<feature type="transmembrane region" description="Helical" evidence="5">
    <location>
        <begin position="435"/>
        <end position="454"/>
    </location>
</feature>
<protein>
    <recommendedName>
        <fullName evidence="5">NADH-quinone oxidoreductase subunit N</fullName>
        <ecNumber evidence="5">7.1.1.-</ecNumber>
    </recommendedName>
    <alternativeName>
        <fullName evidence="5">NADH dehydrogenase I subunit N</fullName>
    </alternativeName>
    <alternativeName>
        <fullName evidence="5">NDH-1 subunit N</fullName>
    </alternativeName>
</protein>
<keyword evidence="5" id="KW-0874">Quinone</keyword>
<feature type="transmembrane region" description="Helical" evidence="5">
    <location>
        <begin position="118"/>
        <end position="135"/>
    </location>
</feature>
<feature type="transmembrane region" description="Helical" evidence="5">
    <location>
        <begin position="89"/>
        <end position="106"/>
    </location>
</feature>
<comment type="catalytic activity">
    <reaction evidence="5">
        <text>a quinone + NADH + 5 H(+)(in) = a quinol + NAD(+) + 4 H(+)(out)</text>
        <dbReference type="Rhea" id="RHEA:57888"/>
        <dbReference type="ChEBI" id="CHEBI:15378"/>
        <dbReference type="ChEBI" id="CHEBI:24646"/>
        <dbReference type="ChEBI" id="CHEBI:57540"/>
        <dbReference type="ChEBI" id="CHEBI:57945"/>
        <dbReference type="ChEBI" id="CHEBI:132124"/>
    </reaction>
</comment>
<evidence type="ECO:0000256" key="1">
    <source>
        <dbReference type="ARBA" id="ARBA00004127"/>
    </source>
</evidence>
<feature type="transmembrane region" description="Helical" evidence="5">
    <location>
        <begin position="50"/>
        <end position="69"/>
    </location>
</feature>
<keyword evidence="5" id="KW-0830">Ubiquinone</keyword>
<dbReference type="GO" id="GO:0012505">
    <property type="term" value="C:endomembrane system"/>
    <property type="evidence" value="ECO:0007669"/>
    <property type="project" value="UniProtKB-SubCell"/>
</dbReference>
<dbReference type="PANTHER" id="PTHR22773">
    <property type="entry name" value="NADH DEHYDROGENASE"/>
    <property type="match status" value="1"/>
</dbReference>
<keyword evidence="4 5" id="KW-0472">Membrane</keyword>
<feature type="domain" description="NADH:quinone oxidoreductase/Mrp antiporter transmembrane" evidence="7">
    <location>
        <begin position="137"/>
        <end position="428"/>
    </location>
</feature>
<dbReference type="InterPro" id="IPR010096">
    <property type="entry name" value="NADH-Q_OxRdtase_suN/2"/>
</dbReference>
<evidence type="ECO:0000256" key="5">
    <source>
        <dbReference type="HAMAP-Rule" id="MF_00445"/>
    </source>
</evidence>
<evidence type="ECO:0000259" key="7">
    <source>
        <dbReference type="Pfam" id="PF00361"/>
    </source>
</evidence>
<feature type="transmembrane region" description="Helical" evidence="5">
    <location>
        <begin position="317"/>
        <end position="339"/>
    </location>
</feature>
<feature type="transmembrane region" description="Helical" evidence="5">
    <location>
        <begin position="481"/>
        <end position="501"/>
    </location>
</feature>